<organism evidence="1 2">
    <name type="scientific">Oceanobacillus chungangensis</name>
    <dbReference type="NCBI Taxonomy" id="1229152"/>
    <lineage>
        <taxon>Bacteria</taxon>
        <taxon>Bacillati</taxon>
        <taxon>Bacillota</taxon>
        <taxon>Bacilli</taxon>
        <taxon>Bacillales</taxon>
        <taxon>Bacillaceae</taxon>
        <taxon>Oceanobacillus</taxon>
    </lineage>
</organism>
<dbReference type="EMBL" id="PIOD01000011">
    <property type="protein sequence ID" value="RDW17959.1"/>
    <property type="molecule type" value="Genomic_DNA"/>
</dbReference>
<accession>A0A3D8PS08</accession>
<dbReference type="OrthoDB" id="2404998at2"/>
<protein>
    <recommendedName>
        <fullName evidence="3">Peptidyl-prolyl cis-trans isomerase</fullName>
    </recommendedName>
</protein>
<dbReference type="AlphaFoldDB" id="A0A3D8PS08"/>
<dbReference type="RefSeq" id="WP_115750022.1">
    <property type="nucleotide sequence ID" value="NZ_PIOD01000011.1"/>
</dbReference>
<name>A0A3D8PS08_9BACI</name>
<sequence>MIIPITGSVCYTITLDPSVWIFDDRKIKIEEAFSESVPLSESKNELEKASQRWERAINPPVNKGITRVEGEEILKHSYVMPIKDFIKNAEIKPEAVNATLVTSENPENDITITLQELEEGYLQFALNGKPLKSDGPAYFFYHDGSNKDNPIRNVKKIIIN</sequence>
<evidence type="ECO:0008006" key="3">
    <source>
        <dbReference type="Google" id="ProtNLM"/>
    </source>
</evidence>
<reference evidence="2" key="1">
    <citation type="submission" date="2017-11" db="EMBL/GenBank/DDBJ databases">
        <authorList>
            <person name="Zhu W."/>
        </authorList>
    </citation>
    <scope>NUCLEOTIDE SEQUENCE [LARGE SCALE GENOMIC DNA]</scope>
    <source>
        <strain evidence="2">CAU 1051</strain>
    </source>
</reference>
<evidence type="ECO:0000313" key="1">
    <source>
        <dbReference type="EMBL" id="RDW17959.1"/>
    </source>
</evidence>
<dbReference type="Proteomes" id="UP000256520">
    <property type="component" value="Unassembled WGS sequence"/>
</dbReference>
<comment type="caution">
    <text evidence="1">The sequence shown here is derived from an EMBL/GenBank/DDBJ whole genome shotgun (WGS) entry which is preliminary data.</text>
</comment>
<gene>
    <name evidence="1" type="ORF">CWR45_11550</name>
</gene>
<evidence type="ECO:0000313" key="2">
    <source>
        <dbReference type="Proteomes" id="UP000256520"/>
    </source>
</evidence>
<proteinExistence type="predicted"/>
<keyword evidence="2" id="KW-1185">Reference proteome</keyword>